<gene>
    <name evidence="1" type="ORF">NCTC12282_02087</name>
</gene>
<dbReference type="AlphaFoldDB" id="A0A484ZF92"/>
<dbReference type="RefSeq" id="WP_255324368.1">
    <property type="nucleotide sequence ID" value="NZ_CAADJA010000002.1"/>
</dbReference>
<proteinExistence type="predicted"/>
<evidence type="ECO:0000313" key="2">
    <source>
        <dbReference type="Proteomes" id="UP000373449"/>
    </source>
</evidence>
<evidence type="ECO:0000313" key="1">
    <source>
        <dbReference type="EMBL" id="VFS47152.1"/>
    </source>
</evidence>
<organism evidence="1 2">
    <name type="scientific">Budvicia aquatica</name>
    <dbReference type="NCBI Taxonomy" id="82979"/>
    <lineage>
        <taxon>Bacteria</taxon>
        <taxon>Pseudomonadati</taxon>
        <taxon>Pseudomonadota</taxon>
        <taxon>Gammaproteobacteria</taxon>
        <taxon>Enterobacterales</taxon>
        <taxon>Budviciaceae</taxon>
        <taxon>Budvicia</taxon>
    </lineage>
</organism>
<dbReference type="Proteomes" id="UP000373449">
    <property type="component" value="Unassembled WGS sequence"/>
</dbReference>
<reference evidence="1 2" key="1">
    <citation type="submission" date="2019-03" db="EMBL/GenBank/DDBJ databases">
        <authorList>
            <consortium name="Pathogen Informatics"/>
        </authorList>
    </citation>
    <scope>NUCLEOTIDE SEQUENCE [LARGE SCALE GENOMIC DNA]</scope>
    <source>
        <strain evidence="1 2">NCTC12282</strain>
    </source>
</reference>
<accession>A0A484ZF92</accession>
<dbReference type="EMBL" id="CAADJA010000002">
    <property type="protein sequence ID" value="VFS47152.1"/>
    <property type="molecule type" value="Genomic_DNA"/>
</dbReference>
<sequence>MEKQLVDDLVSSINEMVAIENGTFTPKPEKVHRHAIKRCVKALE</sequence>
<name>A0A484ZF92_9GAMM</name>
<protein>
    <submittedName>
        <fullName evidence="1">Uncharacterized protein</fullName>
    </submittedName>
</protein>